<organism evidence="1 2">
    <name type="scientific">Variovorax paradoxus</name>
    <dbReference type="NCBI Taxonomy" id="34073"/>
    <lineage>
        <taxon>Bacteria</taxon>
        <taxon>Pseudomonadati</taxon>
        <taxon>Pseudomonadota</taxon>
        <taxon>Betaproteobacteria</taxon>
        <taxon>Burkholderiales</taxon>
        <taxon>Comamonadaceae</taxon>
        <taxon>Variovorax</taxon>
    </lineage>
</organism>
<evidence type="ECO:0000313" key="2">
    <source>
        <dbReference type="Proteomes" id="UP000035170"/>
    </source>
</evidence>
<dbReference type="EMBL" id="JZWI01000003">
    <property type="protein sequence ID" value="KLN58314.1"/>
    <property type="molecule type" value="Genomic_DNA"/>
</dbReference>
<comment type="caution">
    <text evidence="1">The sequence shown here is derived from an EMBL/GenBank/DDBJ whole genome shotgun (WGS) entry which is preliminary data.</text>
</comment>
<accession>A0A0H2M773</accession>
<gene>
    <name evidence="1" type="ORF">VPARA_04260</name>
</gene>
<proteinExistence type="predicted"/>
<dbReference type="AlphaFoldDB" id="A0A0H2M773"/>
<sequence length="120" mass="13013">MPVLAVFDTEGSWRDTHVCDGRITERLARQGIAWGREDDAPVGQRVLDRATLFYVPAEDGGYLGLLFEAGEWVSLPAGVDHFVDDAGAAPLRPLPAALPNFDAFVEEVLMLTGNDAAEEN</sequence>
<evidence type="ECO:0000313" key="1">
    <source>
        <dbReference type="EMBL" id="KLN58314.1"/>
    </source>
</evidence>
<dbReference type="Proteomes" id="UP000035170">
    <property type="component" value="Unassembled WGS sequence"/>
</dbReference>
<reference evidence="1 2" key="1">
    <citation type="submission" date="2015-03" db="EMBL/GenBank/DDBJ databases">
        <title>Genome sequence of Variovorax paradoxus TBEA6.</title>
        <authorList>
            <person name="Poehlein A."/>
            <person name="Schuldes J."/>
            <person name="Wuebbeler J.H."/>
            <person name="Hiessl S."/>
            <person name="Steinbuechel A."/>
            <person name="Daniel R."/>
        </authorList>
    </citation>
    <scope>NUCLEOTIDE SEQUENCE [LARGE SCALE GENOMIC DNA]</scope>
    <source>
        <strain evidence="1 2">TBEA6</strain>
    </source>
</reference>
<dbReference type="RefSeq" id="WP_021008441.1">
    <property type="nucleotide sequence ID" value="NZ_JZWI01000003.1"/>
</dbReference>
<keyword evidence="2" id="KW-1185">Reference proteome</keyword>
<protein>
    <submittedName>
        <fullName evidence="1">Uncharacterized protein</fullName>
    </submittedName>
</protein>
<dbReference type="PATRIC" id="fig|34073.19.peg.428"/>
<name>A0A0H2M773_VARPD</name>